<dbReference type="GO" id="GO:0005829">
    <property type="term" value="C:cytosol"/>
    <property type="evidence" value="ECO:0007669"/>
    <property type="project" value="TreeGrafter"/>
</dbReference>
<keyword evidence="5 13" id="KW-0347">Helicase</keyword>
<evidence type="ECO:0000256" key="7">
    <source>
        <dbReference type="ARBA" id="ARBA00022840"/>
    </source>
</evidence>
<evidence type="ECO:0000256" key="10">
    <source>
        <dbReference type="ARBA" id="ARBA00023235"/>
    </source>
</evidence>
<dbReference type="EC" id="5.6.2.4" evidence="13"/>
<dbReference type="PANTHER" id="PTHR11070:SF48">
    <property type="entry name" value="ATP-DEPENDENT HELICASE_NUCLEASE SUBUNIT A"/>
    <property type="match status" value="1"/>
</dbReference>
<dbReference type="Pfam" id="PF12705">
    <property type="entry name" value="PDDEXK_1"/>
    <property type="match status" value="1"/>
</dbReference>
<evidence type="ECO:0000256" key="5">
    <source>
        <dbReference type="ARBA" id="ARBA00022806"/>
    </source>
</evidence>
<comment type="catalytic activity">
    <reaction evidence="12 13">
        <text>ATP + H2O = ADP + phosphate + H(+)</text>
        <dbReference type="Rhea" id="RHEA:13065"/>
        <dbReference type="ChEBI" id="CHEBI:15377"/>
        <dbReference type="ChEBI" id="CHEBI:15378"/>
        <dbReference type="ChEBI" id="CHEBI:30616"/>
        <dbReference type="ChEBI" id="CHEBI:43474"/>
        <dbReference type="ChEBI" id="CHEBI:456216"/>
        <dbReference type="EC" id="5.6.2.4"/>
    </reaction>
</comment>
<dbReference type="InterPro" id="IPR014017">
    <property type="entry name" value="DNA_helicase_UvrD-like_C"/>
</dbReference>
<keyword evidence="6 13" id="KW-0269">Exonuclease</keyword>
<evidence type="ECO:0000256" key="11">
    <source>
        <dbReference type="ARBA" id="ARBA00034617"/>
    </source>
</evidence>
<evidence type="ECO:0000256" key="9">
    <source>
        <dbReference type="ARBA" id="ARBA00023204"/>
    </source>
</evidence>
<comment type="similarity">
    <text evidence="13">Belongs to the helicase family. AddA subfamily.</text>
</comment>
<dbReference type="EC" id="3.1.-.-" evidence="13"/>
<feature type="domain" description="UvrD-like helicase C-terminal" evidence="17">
    <location>
        <begin position="622"/>
        <end position="928"/>
    </location>
</feature>
<dbReference type="Pfam" id="PF00580">
    <property type="entry name" value="UvrD-helicase"/>
    <property type="match status" value="2"/>
</dbReference>
<dbReference type="InterPro" id="IPR038726">
    <property type="entry name" value="PDDEXK_AddAB-type"/>
</dbReference>
<evidence type="ECO:0000256" key="8">
    <source>
        <dbReference type="ARBA" id="ARBA00023125"/>
    </source>
</evidence>
<dbReference type="Gene3D" id="3.90.320.10">
    <property type="match status" value="1"/>
</dbReference>
<dbReference type="Proteomes" id="UP000051085">
    <property type="component" value="Unassembled WGS sequence"/>
</dbReference>
<evidence type="ECO:0000256" key="6">
    <source>
        <dbReference type="ARBA" id="ARBA00022839"/>
    </source>
</evidence>
<keyword evidence="8 13" id="KW-0238">DNA-binding</keyword>
<keyword evidence="2 13" id="KW-0547">Nucleotide-binding</keyword>
<dbReference type="GeneID" id="87978011"/>
<dbReference type="InterPro" id="IPR027417">
    <property type="entry name" value="P-loop_NTPase"/>
</dbReference>
<feature type="region of interest" description="Disordered" evidence="15">
    <location>
        <begin position="1171"/>
        <end position="1195"/>
    </location>
</feature>
<dbReference type="HAMAP" id="MF_01451">
    <property type="entry name" value="AddA"/>
    <property type="match status" value="1"/>
</dbReference>
<dbReference type="GO" id="GO:0008408">
    <property type="term" value="F:3'-5' exonuclease activity"/>
    <property type="evidence" value="ECO:0007669"/>
    <property type="project" value="UniProtKB-UniRule"/>
</dbReference>
<evidence type="ECO:0000256" key="4">
    <source>
        <dbReference type="ARBA" id="ARBA00022801"/>
    </source>
</evidence>
<dbReference type="InterPro" id="IPR014152">
    <property type="entry name" value="AddA"/>
</dbReference>
<dbReference type="CDD" id="cd17932">
    <property type="entry name" value="DEXQc_UvrD"/>
    <property type="match status" value="1"/>
</dbReference>
<dbReference type="GO" id="GO:0033202">
    <property type="term" value="C:DNA helicase complex"/>
    <property type="evidence" value="ECO:0007669"/>
    <property type="project" value="TreeGrafter"/>
</dbReference>
<name>A0A922PUP3_9LACO</name>
<comment type="cofactor">
    <cofactor evidence="13">
        <name>Mg(2+)</name>
        <dbReference type="ChEBI" id="CHEBI:18420"/>
    </cofactor>
</comment>
<evidence type="ECO:0000313" key="19">
    <source>
        <dbReference type="Proteomes" id="UP000051085"/>
    </source>
</evidence>
<dbReference type="Gene3D" id="3.40.50.300">
    <property type="entry name" value="P-loop containing nucleotide triphosphate hydrolases"/>
    <property type="match status" value="4"/>
</dbReference>
<keyword evidence="4 13" id="KW-0378">Hydrolase</keyword>
<reference evidence="18 19" key="1">
    <citation type="journal article" date="2015" name="Genome Announc.">
        <title>Expanding the biotechnology potential of lactobacilli through comparative genomics of 213 strains and associated genera.</title>
        <authorList>
            <person name="Sun Z."/>
            <person name="Harris H.M."/>
            <person name="McCann A."/>
            <person name="Guo C."/>
            <person name="Argimon S."/>
            <person name="Zhang W."/>
            <person name="Yang X."/>
            <person name="Jeffery I.B."/>
            <person name="Cooney J.C."/>
            <person name="Kagawa T.F."/>
            <person name="Liu W."/>
            <person name="Song Y."/>
            <person name="Salvetti E."/>
            <person name="Wrobel A."/>
            <person name="Rasinkangas P."/>
            <person name="Parkhill J."/>
            <person name="Rea M.C."/>
            <person name="O'Sullivan O."/>
            <person name="Ritari J."/>
            <person name="Douillard F.P."/>
            <person name="Paul Ross R."/>
            <person name="Yang R."/>
            <person name="Briner A.E."/>
            <person name="Felis G.E."/>
            <person name="de Vos W.M."/>
            <person name="Barrangou R."/>
            <person name="Klaenhammer T.R."/>
            <person name="Caufield P.W."/>
            <person name="Cui Y."/>
            <person name="Zhang H."/>
            <person name="O'Toole P.W."/>
        </authorList>
    </citation>
    <scope>NUCLEOTIDE SEQUENCE [LARGE SCALE GENOMIC DNA]</scope>
    <source>
        <strain evidence="18 19">DSM 8475</strain>
    </source>
</reference>
<organism evidence="18 19">
    <name type="scientific">Limosilactobacillus pontis DSM 8475</name>
    <dbReference type="NCBI Taxonomy" id="1423794"/>
    <lineage>
        <taxon>Bacteria</taxon>
        <taxon>Bacillati</taxon>
        <taxon>Bacillota</taxon>
        <taxon>Bacilli</taxon>
        <taxon>Lactobacillales</taxon>
        <taxon>Lactobacillaceae</taxon>
        <taxon>Limosilactobacillus</taxon>
    </lineage>
</organism>
<comment type="function">
    <text evidence="13">The heterodimer acts as both an ATP-dependent DNA helicase and an ATP-dependent, dual-direction single-stranded exonuclease. Recognizes the chi site generating a DNA molecule suitable for the initiation of homologous recombination. The AddA nuclease domain is required for chi fragment generation; this subunit has the helicase and 3' -&gt; 5' nuclease activities.</text>
</comment>
<evidence type="ECO:0000259" key="17">
    <source>
        <dbReference type="PROSITE" id="PS51217"/>
    </source>
</evidence>
<dbReference type="EMBL" id="AZGO01000060">
    <property type="protein sequence ID" value="KRM35715.1"/>
    <property type="molecule type" value="Genomic_DNA"/>
</dbReference>
<evidence type="ECO:0000256" key="3">
    <source>
        <dbReference type="ARBA" id="ARBA00022763"/>
    </source>
</evidence>
<dbReference type="RefSeq" id="WP_057807860.1">
    <property type="nucleotide sequence ID" value="NZ_AZGO01000060.1"/>
</dbReference>
<dbReference type="GO" id="GO:0043138">
    <property type="term" value="F:3'-5' DNA helicase activity"/>
    <property type="evidence" value="ECO:0007669"/>
    <property type="project" value="UniProtKB-UniRule"/>
</dbReference>
<keyword evidence="1 13" id="KW-0540">Nuclease</keyword>
<dbReference type="InterPro" id="IPR011335">
    <property type="entry name" value="Restrct_endonuc-II-like"/>
</dbReference>
<feature type="domain" description="UvrD-like helicase ATP-binding" evidence="16">
    <location>
        <begin position="4"/>
        <end position="588"/>
    </location>
</feature>
<dbReference type="GO" id="GO:0005524">
    <property type="term" value="F:ATP binding"/>
    <property type="evidence" value="ECO:0007669"/>
    <property type="project" value="UniProtKB-UniRule"/>
</dbReference>
<evidence type="ECO:0000313" key="18">
    <source>
        <dbReference type="EMBL" id="KRM35715.1"/>
    </source>
</evidence>
<evidence type="ECO:0000256" key="14">
    <source>
        <dbReference type="PROSITE-ProRule" id="PRU00560"/>
    </source>
</evidence>
<comment type="subunit">
    <text evidence="13">Heterodimer of AddA and AddB/RexB.</text>
</comment>
<keyword evidence="10 13" id="KW-0413">Isomerase</keyword>
<dbReference type="SUPFAM" id="SSF52540">
    <property type="entry name" value="P-loop containing nucleoside triphosphate hydrolases"/>
    <property type="match status" value="1"/>
</dbReference>
<feature type="compositionally biased region" description="Basic and acidic residues" evidence="15">
    <location>
        <begin position="1171"/>
        <end position="1183"/>
    </location>
</feature>
<evidence type="ECO:0000259" key="16">
    <source>
        <dbReference type="PROSITE" id="PS51198"/>
    </source>
</evidence>
<dbReference type="Gene3D" id="1.10.274.50">
    <property type="match status" value="1"/>
</dbReference>
<keyword evidence="7 13" id="KW-0067">ATP-binding</keyword>
<dbReference type="InterPro" id="IPR000212">
    <property type="entry name" value="DNA_helicase_UvrD/REP"/>
</dbReference>
<protein>
    <recommendedName>
        <fullName evidence="13">ATP-dependent helicase/nuclease subunit A</fullName>
        <ecNumber evidence="13">3.1.-.-</ecNumber>
        <ecNumber evidence="13">5.6.2.4</ecNumber>
    </recommendedName>
    <alternativeName>
        <fullName evidence="13">ATP-dependent helicase/nuclease AddA</fullName>
    </alternativeName>
    <alternativeName>
        <fullName evidence="13">DNA 3'-5' helicase AddA</fullName>
    </alternativeName>
</protein>
<dbReference type="GO" id="GO:0003690">
    <property type="term" value="F:double-stranded DNA binding"/>
    <property type="evidence" value="ECO:0007669"/>
    <property type="project" value="UniProtKB-UniRule"/>
</dbReference>
<evidence type="ECO:0000256" key="2">
    <source>
        <dbReference type="ARBA" id="ARBA00022741"/>
    </source>
</evidence>
<comment type="caution">
    <text evidence="18">The sequence shown here is derived from an EMBL/GenBank/DDBJ whole genome shotgun (WGS) entry which is preliminary data.</text>
</comment>
<evidence type="ECO:0000256" key="13">
    <source>
        <dbReference type="HAMAP-Rule" id="MF_01451"/>
    </source>
</evidence>
<evidence type="ECO:0000256" key="15">
    <source>
        <dbReference type="SAM" id="MobiDB-lite"/>
    </source>
</evidence>
<feature type="binding site" evidence="14">
    <location>
        <begin position="25"/>
        <end position="32"/>
    </location>
    <ligand>
        <name>ATP</name>
        <dbReference type="ChEBI" id="CHEBI:30616"/>
    </ligand>
</feature>
<dbReference type="SUPFAM" id="SSF52980">
    <property type="entry name" value="Restriction endonuclease-like"/>
    <property type="match status" value="1"/>
</dbReference>
<evidence type="ECO:0000256" key="12">
    <source>
        <dbReference type="ARBA" id="ARBA00048988"/>
    </source>
</evidence>
<dbReference type="GO" id="GO:0000724">
    <property type="term" value="P:double-strand break repair via homologous recombination"/>
    <property type="evidence" value="ECO:0007669"/>
    <property type="project" value="UniProtKB-UniRule"/>
</dbReference>
<dbReference type="PROSITE" id="PS51217">
    <property type="entry name" value="UVRD_HELICASE_CTER"/>
    <property type="match status" value="1"/>
</dbReference>
<keyword evidence="9 13" id="KW-0234">DNA repair</keyword>
<sequence>MAEFKPTKAQSAAIDTRGKNILVSASAGSGKTAVLVNRVIKLIQEGQDIDRMLLVTFTDAAAKNMRDKIRAALQKIVQDPSQPKGVRDRMANQINRLAAADISTIHAFCLKLIKRYYYLINLDPQFRMLTDQTEQLLLEEEVWSAVSERYYADADQEEDGMASFRQLVLNFSSDRDDQGLDDLVLKLYDVANAQADPAAWLQQLPDSYDLATGDVLESAFYQCRLKPVLIERLRQLQSDAAEAIQRAEDAALDNDIATLRQDKAGLQQLIDQANGGEDRDVRVALAQVQFAGFRGKPKDDGDLLTTYNSLKDDRNQLKKDWEQLVKDYLGDEFADAQLVTRVRALQGQFADLTKRAVDLPTAQRVLTQDQRRLQVVLDVFKPVTWNSLRAAFTNLAFASIKRLGKDPTAEMTTAHEAIKATHQGIKDQLGKINEHFFIYDEEQLRTVSRHAQAILRKLSVVTQDFLNQYQQTKLNRHVLEFSDLEHYAYQILNPQEGDTDWQALVANLQDHYQAIMIDEYQDTNQLQESILMRLAKDSAHNLFMVGDVKQSIYRFREADPSLFLNKYQRYQHATDSAAIVLGENFRSMNNITTFTNLLFRQLMDPTVGEIAYDQDAELKYAAHYYDDADKPKPVEVMLYDANARQQTTAADEKPHRETDKLVGEFQMVGRRIKQLVAGHAQIYDADQQRMRPVEYGDIVILERTKAINNTLMEQFSRLDIPLTVHDVESYFQATEVRVMLALLKVIDNPHQDIPLVAVLRSPIVGLDNQELSFIRLQNQAADYYTALKTFTYSYQHHHKMRPYKNASELLDAAHQRSLYEKVSTLMDQLDQFRHTAQQETLVDLIWQIYQRTGYLDYVGAMRGGQQRQANLHALYQRAHAYEDSSFKGLYQFIRFIEKMQEHDKDLGVAPTQLTANTVNVMTVHGSKGLQFPIVFLVDATHGFNDSAKRTPAVVDAKAGAGIRWLDSDRVVYDTPQRQVIADMISRSERAEDLRVLYVALTRAEQRLFITGSFNEETKKQGLTLAWSRWQKAFQSPGTVLSPQPRLDANSFMDWVGLALARYANDRNGFTAPALAVGDVELTASALAGDDHRAEDAAAQDFVVRAYDAVGLAKLTATANPADAPATIPVAPTKQSAHHVDFAQVLGYQYPHQTATVTTAYQSVTDVKRVFEDDDPRLGQRDYGGDSDQLDDQAAKRQHSGIYINPDFAVPSFVQQDTSRPKATQVGTATHLVFQKLPLDAPVTTNVVRDEIADLQRQGLVTPAVASQINVPGIVNFFKTAVGQQILAAPDNYHREEPFAMIMNGHEPFADIAPDDDDQVLIHGIIDGYLTGDDGIILVDYKTDHLPTQTTAAVKQVVQKYSGQLRLYAEALNIMQPRPVVQMGLYLLELNEFVSIQGRGEQSGNH</sequence>
<keyword evidence="3 13" id="KW-0227">DNA damage</keyword>
<dbReference type="PANTHER" id="PTHR11070">
    <property type="entry name" value="UVRD / RECB / PCRA DNA HELICASE FAMILY MEMBER"/>
    <property type="match status" value="1"/>
</dbReference>
<dbReference type="PROSITE" id="PS51198">
    <property type="entry name" value="UVRD_HELICASE_ATP_BIND"/>
    <property type="match status" value="1"/>
</dbReference>
<evidence type="ECO:0000256" key="1">
    <source>
        <dbReference type="ARBA" id="ARBA00022722"/>
    </source>
</evidence>
<dbReference type="NCBIfam" id="TIGR02785">
    <property type="entry name" value="addA_Gpos"/>
    <property type="match status" value="1"/>
</dbReference>
<accession>A0A922PUP3</accession>
<dbReference type="InterPro" id="IPR011604">
    <property type="entry name" value="PDDEXK-like_dom_sf"/>
</dbReference>
<comment type="catalytic activity">
    <reaction evidence="11 13">
        <text>Couples ATP hydrolysis with the unwinding of duplex DNA by translocating in the 3'-5' direction.</text>
        <dbReference type="EC" id="5.6.2.4"/>
    </reaction>
</comment>
<dbReference type="InterPro" id="IPR014016">
    <property type="entry name" value="UvrD-like_ATP-bd"/>
</dbReference>
<dbReference type="Pfam" id="PF13361">
    <property type="entry name" value="UvrD_C"/>
    <property type="match status" value="1"/>
</dbReference>
<gene>
    <name evidence="13" type="primary">addA</name>
    <name evidence="18" type="ORF">FD34_GL000602</name>
</gene>
<proteinExistence type="inferred from homology"/>